<evidence type="ECO:0000313" key="1">
    <source>
        <dbReference type="EMBL" id="QUI22482.1"/>
    </source>
</evidence>
<dbReference type="SUPFAM" id="SSF74650">
    <property type="entry name" value="Galactose mutarotase-like"/>
    <property type="match status" value="1"/>
</dbReference>
<dbReference type="AlphaFoldDB" id="A0A8J8SGL4"/>
<dbReference type="PANTHER" id="PTHR11122:SF13">
    <property type="entry name" value="GLUCOSE-6-PHOSPHATE 1-EPIMERASE"/>
    <property type="match status" value="1"/>
</dbReference>
<dbReference type="Proteomes" id="UP000683246">
    <property type="component" value="Chromosome"/>
</dbReference>
<name>A0A8J8SGL4_9FIRM</name>
<dbReference type="Pfam" id="PF01263">
    <property type="entry name" value="Aldose_epim"/>
    <property type="match status" value="1"/>
</dbReference>
<dbReference type="InterPro" id="IPR037481">
    <property type="entry name" value="LacX"/>
</dbReference>
<dbReference type="Gene3D" id="2.70.98.10">
    <property type="match status" value="1"/>
</dbReference>
<dbReference type="CDD" id="cd09024">
    <property type="entry name" value="Aldose_epim_lacX"/>
    <property type="match status" value="1"/>
</dbReference>
<reference evidence="1" key="1">
    <citation type="submission" date="2020-07" db="EMBL/GenBank/DDBJ databases">
        <title>Vallitalea pronyensis genome.</title>
        <authorList>
            <person name="Postec A."/>
        </authorList>
    </citation>
    <scope>NUCLEOTIDE SEQUENCE</scope>
    <source>
        <strain evidence="1">FatNI3</strain>
    </source>
</reference>
<dbReference type="PANTHER" id="PTHR11122">
    <property type="entry name" value="APOSPORY-ASSOCIATED PROTEIN C-RELATED"/>
    <property type="match status" value="1"/>
</dbReference>
<gene>
    <name evidence="1" type="ORF">HZI73_09275</name>
</gene>
<dbReference type="GO" id="GO:0030246">
    <property type="term" value="F:carbohydrate binding"/>
    <property type="evidence" value="ECO:0007669"/>
    <property type="project" value="InterPro"/>
</dbReference>
<dbReference type="EMBL" id="CP058649">
    <property type="protein sequence ID" value="QUI22482.1"/>
    <property type="molecule type" value="Genomic_DNA"/>
</dbReference>
<dbReference type="GO" id="GO:0005975">
    <property type="term" value="P:carbohydrate metabolic process"/>
    <property type="evidence" value="ECO:0007669"/>
    <property type="project" value="InterPro"/>
</dbReference>
<dbReference type="RefSeq" id="WP_212697969.1">
    <property type="nucleotide sequence ID" value="NZ_CP058649.1"/>
</dbReference>
<dbReference type="InterPro" id="IPR008183">
    <property type="entry name" value="Aldose_1/G6P_1-epimerase"/>
</dbReference>
<sequence length="291" mass="33353">MINVLENDVLKIEVNALGAELSSMMMKEDGTEYLWQGDPASWKRKAPVLFPIVGGLKDNEYYVDDKRYGLSQHGFARDMVFTLKEQSNQSLVYELMYSEETLTKYPYRFVLTIGYTLEGNNLHIGYQVKNLDTDTIYFSIGAHPGFNVPLEQGETLEDYYVAFDQPETVSRYALTANNTVGIKCIPFLQEEQQFHLTQDIFHEGAIILLDLVSNKLALRSNKSDKAIIIAYEGFPYMGIWGMPHRSPFVCLEPWYGVADFDDTDKQYKTKKGIQNLEVGEEFSARYTMTIE</sequence>
<evidence type="ECO:0000313" key="2">
    <source>
        <dbReference type="Proteomes" id="UP000683246"/>
    </source>
</evidence>
<dbReference type="GO" id="GO:0016853">
    <property type="term" value="F:isomerase activity"/>
    <property type="evidence" value="ECO:0007669"/>
    <property type="project" value="InterPro"/>
</dbReference>
<dbReference type="InterPro" id="IPR014718">
    <property type="entry name" value="GH-type_carb-bd"/>
</dbReference>
<proteinExistence type="predicted"/>
<protein>
    <submittedName>
        <fullName evidence="1">Aldose 1-epimerase family protein</fullName>
    </submittedName>
</protein>
<organism evidence="1 2">
    <name type="scientific">Vallitalea pronyensis</name>
    <dbReference type="NCBI Taxonomy" id="1348613"/>
    <lineage>
        <taxon>Bacteria</taxon>
        <taxon>Bacillati</taxon>
        <taxon>Bacillota</taxon>
        <taxon>Clostridia</taxon>
        <taxon>Lachnospirales</taxon>
        <taxon>Vallitaleaceae</taxon>
        <taxon>Vallitalea</taxon>
    </lineage>
</organism>
<dbReference type="KEGG" id="vpy:HZI73_09275"/>
<accession>A0A8J8SGL4</accession>
<dbReference type="InterPro" id="IPR011013">
    <property type="entry name" value="Gal_mutarotase_sf_dom"/>
</dbReference>
<keyword evidence="2" id="KW-1185">Reference proteome</keyword>